<dbReference type="SUPFAM" id="SSF100950">
    <property type="entry name" value="NagB/RpiA/CoA transferase-like"/>
    <property type="match status" value="1"/>
</dbReference>
<evidence type="ECO:0000256" key="1">
    <source>
        <dbReference type="SAM" id="MobiDB-lite"/>
    </source>
</evidence>
<evidence type="ECO:0000313" key="3">
    <source>
        <dbReference type="EMBL" id="CAF4112273.1"/>
    </source>
</evidence>
<protein>
    <recommendedName>
        <fullName evidence="5">5-formyltetrahydrofolate cyclo-ligase</fullName>
    </recommendedName>
</protein>
<evidence type="ECO:0000313" key="2">
    <source>
        <dbReference type="EMBL" id="CAF2039611.1"/>
    </source>
</evidence>
<feature type="compositionally biased region" description="Polar residues" evidence="1">
    <location>
        <begin position="10"/>
        <end position="27"/>
    </location>
</feature>
<comment type="caution">
    <text evidence="2">The sequence shown here is derived from an EMBL/GenBank/DDBJ whole genome shotgun (WGS) entry which is preliminary data.</text>
</comment>
<dbReference type="GO" id="GO:0005737">
    <property type="term" value="C:cytoplasm"/>
    <property type="evidence" value="ECO:0007669"/>
    <property type="project" value="TreeGrafter"/>
</dbReference>
<dbReference type="Gene3D" id="3.40.50.10420">
    <property type="entry name" value="NagB/RpiA/CoA transferase-like"/>
    <property type="match status" value="1"/>
</dbReference>
<dbReference type="Proteomes" id="UP000663842">
    <property type="component" value="Unassembled WGS sequence"/>
</dbReference>
<dbReference type="InterPro" id="IPR002698">
    <property type="entry name" value="FTHF_cligase"/>
</dbReference>
<sequence>MASPSDHKYSSNADKNANQSNGHIQPNESRRYNPWGFENPWSHGLCNFHGRIPNFRNNPDCSTNLTQREEFQRARVIEIFPSLAQEHLRLFSLAEGTAVFDTIVNLTAAGNLHVDIVVVASVVVNPISGARLGKGKGYGDIKYAMMRQLGACDDGTLVVTTVHESQLLDDLPSSVMTEHDLPVNVVITPQRIIYTQKKISYPKFINWDRIDNDTMLNLPVLKEFKRLQQLQPEKLN</sequence>
<gene>
    <name evidence="3" type="ORF">UXM345_LOCUS22901</name>
    <name evidence="2" type="ORF">XDN619_LOCUS6430</name>
</gene>
<dbReference type="InterPro" id="IPR024185">
    <property type="entry name" value="FTHF_cligase-like_sf"/>
</dbReference>
<dbReference type="PANTHER" id="PTHR13017:SF0">
    <property type="entry name" value="METHENYLTETRAHYDROFOLATE SYNTHASE DOMAIN-CONTAINING PROTEIN"/>
    <property type="match status" value="1"/>
</dbReference>
<dbReference type="Proteomes" id="UP000663887">
    <property type="component" value="Unassembled WGS sequence"/>
</dbReference>
<dbReference type="AlphaFoldDB" id="A0A816NSZ3"/>
<name>A0A816NSZ3_9BILA</name>
<reference evidence="2" key="1">
    <citation type="submission" date="2021-02" db="EMBL/GenBank/DDBJ databases">
        <authorList>
            <person name="Nowell W R."/>
        </authorList>
    </citation>
    <scope>NUCLEOTIDE SEQUENCE</scope>
</reference>
<dbReference type="PANTHER" id="PTHR13017">
    <property type="entry name" value="5-FORMYLTETRAHYDROFOLATE CYCLO-LIGASE-RELATED"/>
    <property type="match status" value="1"/>
</dbReference>
<feature type="region of interest" description="Disordered" evidence="1">
    <location>
        <begin position="1"/>
        <end position="31"/>
    </location>
</feature>
<dbReference type="EMBL" id="CAJOBF010003852">
    <property type="protein sequence ID" value="CAF4112273.1"/>
    <property type="molecule type" value="Genomic_DNA"/>
</dbReference>
<organism evidence="2 4">
    <name type="scientific">Rotaria magnacalcarata</name>
    <dbReference type="NCBI Taxonomy" id="392030"/>
    <lineage>
        <taxon>Eukaryota</taxon>
        <taxon>Metazoa</taxon>
        <taxon>Spiralia</taxon>
        <taxon>Gnathifera</taxon>
        <taxon>Rotifera</taxon>
        <taxon>Eurotatoria</taxon>
        <taxon>Bdelloidea</taxon>
        <taxon>Philodinida</taxon>
        <taxon>Philodinidae</taxon>
        <taxon>Rotaria</taxon>
    </lineage>
</organism>
<evidence type="ECO:0008006" key="5">
    <source>
        <dbReference type="Google" id="ProtNLM"/>
    </source>
</evidence>
<dbReference type="EMBL" id="CAJNRG010001846">
    <property type="protein sequence ID" value="CAF2039611.1"/>
    <property type="molecule type" value="Genomic_DNA"/>
</dbReference>
<proteinExistence type="predicted"/>
<dbReference type="Pfam" id="PF01812">
    <property type="entry name" value="5-FTHF_cyc-lig"/>
    <property type="match status" value="1"/>
</dbReference>
<dbReference type="InterPro" id="IPR037171">
    <property type="entry name" value="NagB/RpiA_transferase-like"/>
</dbReference>
<evidence type="ECO:0000313" key="4">
    <source>
        <dbReference type="Proteomes" id="UP000663887"/>
    </source>
</evidence>
<accession>A0A816NSZ3</accession>